<keyword evidence="4 6" id="KW-1133">Transmembrane helix</keyword>
<evidence type="ECO:0000256" key="6">
    <source>
        <dbReference type="SAM" id="Phobius"/>
    </source>
</evidence>
<keyword evidence="5 6" id="KW-0472">Membrane</keyword>
<evidence type="ECO:0000313" key="7">
    <source>
        <dbReference type="EMBL" id="SHG19524.1"/>
    </source>
</evidence>
<dbReference type="OrthoDB" id="3688258at2"/>
<dbReference type="InterPro" id="IPR011701">
    <property type="entry name" value="MFS"/>
</dbReference>
<evidence type="ECO:0000313" key="8">
    <source>
        <dbReference type="Proteomes" id="UP000186132"/>
    </source>
</evidence>
<keyword evidence="2" id="KW-1003">Cell membrane</keyword>
<dbReference type="AlphaFoldDB" id="A0A1M5HU85"/>
<name>A0A1M5HU85_9ACTN</name>
<feature type="transmembrane region" description="Helical" evidence="6">
    <location>
        <begin position="368"/>
        <end position="391"/>
    </location>
</feature>
<evidence type="ECO:0000256" key="1">
    <source>
        <dbReference type="ARBA" id="ARBA00004651"/>
    </source>
</evidence>
<feature type="transmembrane region" description="Helical" evidence="6">
    <location>
        <begin position="309"/>
        <end position="327"/>
    </location>
</feature>
<dbReference type="GO" id="GO:0022857">
    <property type="term" value="F:transmembrane transporter activity"/>
    <property type="evidence" value="ECO:0007669"/>
    <property type="project" value="InterPro"/>
</dbReference>
<dbReference type="STRING" id="1206085.SAMN05443575_1638"/>
<feature type="transmembrane region" description="Helical" evidence="6">
    <location>
        <begin position="238"/>
        <end position="263"/>
    </location>
</feature>
<gene>
    <name evidence="7" type="ORF">SAMN05443575_1638</name>
</gene>
<protein>
    <submittedName>
        <fullName evidence="7">MFS-type transporter involved in bile tolerance, Atg22 family</fullName>
    </submittedName>
</protein>
<comment type="subcellular location">
    <subcellularLocation>
        <location evidence="1">Cell membrane</location>
        <topology evidence="1">Multi-pass membrane protein</topology>
    </subcellularLocation>
</comment>
<feature type="transmembrane region" description="Helical" evidence="6">
    <location>
        <begin position="397"/>
        <end position="416"/>
    </location>
</feature>
<dbReference type="GO" id="GO:0005886">
    <property type="term" value="C:plasma membrane"/>
    <property type="evidence" value="ECO:0007669"/>
    <property type="project" value="UniProtKB-SubCell"/>
</dbReference>
<dbReference type="SUPFAM" id="SSF103473">
    <property type="entry name" value="MFS general substrate transporter"/>
    <property type="match status" value="1"/>
</dbReference>
<feature type="transmembrane region" description="Helical" evidence="6">
    <location>
        <begin position="179"/>
        <end position="198"/>
    </location>
</feature>
<sequence length="432" mass="44326">MPRRRHLLAALAAGDFRRLLAVRIAGQFGDGAFQASLAGAVLFNPERQAAAADVAAGFAVLLLPYSLIGPFAGVLLDRWWRQRILIVANTARAGGLLVFAAGIGAGLSGLGFYAAALVLISVARFLLSALSAALPRVVPRAELVTANSFTTTVGTVAAVAGGGAAIGARALLGSGTGDYALIAAAAAVPYLLAAFAAGRFARSRLGPSAHERATRESLREVVRGLAAGLAHVRSRRPVLHGLTVVAVHRLGYGVTTVCTVLLYRNRFDDQGFFRAGLAGLTQVVTMIAVGGALAAAVTPAAFRRFGAPGWPALLLLGAAAVLLSFVLSYRLPLLLVAALLLGFAAQGVKISVDTLVQQYVDDAFRGRVFALYDTLFNVTLVVAAVLTATVLPADGHSPASVVVIAVGYVVAAACYARLAVATRPSGASVTPG</sequence>
<dbReference type="Pfam" id="PF07690">
    <property type="entry name" value="MFS_1"/>
    <property type="match status" value="1"/>
</dbReference>
<dbReference type="EMBL" id="FQVU01000002">
    <property type="protein sequence ID" value="SHG19524.1"/>
    <property type="molecule type" value="Genomic_DNA"/>
</dbReference>
<proteinExistence type="predicted"/>
<organism evidence="7 8">
    <name type="scientific">Jatrophihabitans endophyticus</name>
    <dbReference type="NCBI Taxonomy" id="1206085"/>
    <lineage>
        <taxon>Bacteria</taxon>
        <taxon>Bacillati</taxon>
        <taxon>Actinomycetota</taxon>
        <taxon>Actinomycetes</taxon>
        <taxon>Jatrophihabitantales</taxon>
        <taxon>Jatrophihabitantaceae</taxon>
        <taxon>Jatrophihabitans</taxon>
    </lineage>
</organism>
<dbReference type="RefSeq" id="WP_073388432.1">
    <property type="nucleotide sequence ID" value="NZ_FQVU01000002.1"/>
</dbReference>
<keyword evidence="8" id="KW-1185">Reference proteome</keyword>
<dbReference type="InterPro" id="IPR036259">
    <property type="entry name" value="MFS_trans_sf"/>
</dbReference>
<dbReference type="PANTHER" id="PTHR23513:SF17">
    <property type="entry name" value="MEMBRANE PROTEIN"/>
    <property type="match status" value="1"/>
</dbReference>
<dbReference type="Gene3D" id="1.20.1250.20">
    <property type="entry name" value="MFS general substrate transporter like domains"/>
    <property type="match status" value="1"/>
</dbReference>
<dbReference type="Proteomes" id="UP000186132">
    <property type="component" value="Unassembled WGS sequence"/>
</dbReference>
<dbReference type="PANTHER" id="PTHR23513">
    <property type="entry name" value="INTEGRAL MEMBRANE EFFLUX PROTEIN-RELATED"/>
    <property type="match status" value="1"/>
</dbReference>
<feature type="transmembrane region" description="Helical" evidence="6">
    <location>
        <begin position="54"/>
        <end position="76"/>
    </location>
</feature>
<reference evidence="7 8" key="1">
    <citation type="submission" date="2016-11" db="EMBL/GenBank/DDBJ databases">
        <authorList>
            <person name="Jaros S."/>
            <person name="Januszkiewicz K."/>
            <person name="Wedrychowicz H."/>
        </authorList>
    </citation>
    <scope>NUCLEOTIDE SEQUENCE [LARGE SCALE GENOMIC DNA]</scope>
    <source>
        <strain evidence="7 8">DSM 45627</strain>
    </source>
</reference>
<feature type="transmembrane region" description="Helical" evidence="6">
    <location>
        <begin position="275"/>
        <end position="297"/>
    </location>
</feature>
<feature type="transmembrane region" description="Helical" evidence="6">
    <location>
        <begin position="146"/>
        <end position="167"/>
    </location>
</feature>
<feature type="transmembrane region" description="Helical" evidence="6">
    <location>
        <begin position="333"/>
        <end position="356"/>
    </location>
</feature>
<evidence type="ECO:0000256" key="5">
    <source>
        <dbReference type="ARBA" id="ARBA00023136"/>
    </source>
</evidence>
<evidence type="ECO:0000256" key="2">
    <source>
        <dbReference type="ARBA" id="ARBA00022475"/>
    </source>
</evidence>
<evidence type="ECO:0000256" key="3">
    <source>
        <dbReference type="ARBA" id="ARBA00022692"/>
    </source>
</evidence>
<evidence type="ECO:0000256" key="4">
    <source>
        <dbReference type="ARBA" id="ARBA00022989"/>
    </source>
</evidence>
<accession>A0A1M5HU85</accession>
<keyword evidence="3 6" id="KW-0812">Transmembrane</keyword>